<dbReference type="Pfam" id="PF18288">
    <property type="entry name" value="FAA_hydro_N_2"/>
    <property type="match status" value="1"/>
</dbReference>
<accession>A0ABT5MWN4</accession>
<keyword evidence="3" id="KW-0378">Hydrolase</keyword>
<keyword evidence="4" id="KW-1185">Reference proteome</keyword>
<evidence type="ECO:0000259" key="2">
    <source>
        <dbReference type="Pfam" id="PF18288"/>
    </source>
</evidence>
<reference evidence="3 4" key="1">
    <citation type="submission" date="2023-02" db="EMBL/GenBank/DDBJ databases">
        <title>Bacterial whole genomic sequence of Curvibacter sp. HBC61.</title>
        <authorList>
            <person name="Le V."/>
            <person name="Ko S.-R."/>
            <person name="Ahn C.-Y."/>
            <person name="Oh H.-M."/>
        </authorList>
    </citation>
    <scope>NUCLEOTIDE SEQUENCE [LARGE SCALE GENOMIC DNA]</scope>
    <source>
        <strain evidence="3 4">HBC61</strain>
    </source>
</reference>
<dbReference type="EMBL" id="JAQSIP010000002">
    <property type="protein sequence ID" value="MDD0837744.1"/>
    <property type="molecule type" value="Genomic_DNA"/>
</dbReference>
<dbReference type="Proteomes" id="UP001528673">
    <property type="component" value="Unassembled WGS sequence"/>
</dbReference>
<dbReference type="InterPro" id="IPR036663">
    <property type="entry name" value="Fumarylacetoacetase_C_sf"/>
</dbReference>
<dbReference type="PANTHER" id="PTHR43211">
    <property type="entry name" value="FUMARYLACETOACETATE HYDROLASE"/>
    <property type="match status" value="1"/>
</dbReference>
<feature type="domain" description="Fumarylacetoacetase N-terminal" evidence="2">
    <location>
        <begin position="1"/>
        <end position="78"/>
    </location>
</feature>
<dbReference type="SUPFAM" id="SSF56529">
    <property type="entry name" value="FAH"/>
    <property type="match status" value="1"/>
</dbReference>
<protein>
    <submittedName>
        <fullName evidence="3">Fumarylacetoacetate hydrolase family protein</fullName>
    </submittedName>
</protein>
<name>A0ABT5MWN4_9BURK</name>
<dbReference type="InterPro" id="IPR041072">
    <property type="entry name" value="FAA_hydro_N"/>
</dbReference>
<dbReference type="PANTHER" id="PTHR43211:SF1">
    <property type="entry name" value="BLL6422 PROTEIN"/>
    <property type="match status" value="1"/>
</dbReference>
<dbReference type="RefSeq" id="WP_273949011.1">
    <property type="nucleotide sequence ID" value="NZ_JAQSIP010000002.1"/>
</dbReference>
<dbReference type="InterPro" id="IPR011234">
    <property type="entry name" value="Fumarylacetoacetase-like_C"/>
</dbReference>
<sequence>MKLCTLFNGSPDGQLVLVSQTGQQCLRVSSLAPTLQSALDHWTEVEAPLRALAQALDAGHCPEAQPFDIRQALAPLPRAWQWLDGSAFQAHGDLMAQVFHTEGHDYTERPLMYQGLSDRFLPATADVVLPSAADGIDFEGEFGVITDAVPMGTPPEQALRHIRLVVLINDWSLRRLAPIEMKTGFGWVQAKPACSVAPIAVTPDELGAAWSRGRVHMRLEVDLNGQRFGAPHGAAMAFGFDQLVAHAAYSRDLVAGTVIGSGTVSNLNYREVGSSCVAERRAIEMLDQGAAVTPYLQFGDRTRMVARFDDGTEGPFGVLDQQVVAAPGAARR</sequence>
<evidence type="ECO:0000259" key="1">
    <source>
        <dbReference type="Pfam" id="PF01557"/>
    </source>
</evidence>
<feature type="domain" description="Fumarylacetoacetase-like C-terminal" evidence="1">
    <location>
        <begin position="84"/>
        <end position="303"/>
    </location>
</feature>
<evidence type="ECO:0000313" key="3">
    <source>
        <dbReference type="EMBL" id="MDD0837744.1"/>
    </source>
</evidence>
<dbReference type="GO" id="GO:0016787">
    <property type="term" value="F:hydrolase activity"/>
    <property type="evidence" value="ECO:0007669"/>
    <property type="project" value="UniProtKB-KW"/>
</dbReference>
<evidence type="ECO:0000313" key="4">
    <source>
        <dbReference type="Proteomes" id="UP001528673"/>
    </source>
</evidence>
<comment type="caution">
    <text evidence="3">The sequence shown here is derived from an EMBL/GenBank/DDBJ whole genome shotgun (WGS) entry which is preliminary data.</text>
</comment>
<gene>
    <name evidence="3" type="ORF">PSQ40_04080</name>
</gene>
<proteinExistence type="predicted"/>
<organism evidence="3 4">
    <name type="scientific">Curvibacter cyanobacteriorum</name>
    <dbReference type="NCBI Taxonomy" id="3026422"/>
    <lineage>
        <taxon>Bacteria</taxon>
        <taxon>Pseudomonadati</taxon>
        <taxon>Pseudomonadota</taxon>
        <taxon>Betaproteobacteria</taxon>
        <taxon>Burkholderiales</taxon>
        <taxon>Comamonadaceae</taxon>
        <taxon>Curvibacter</taxon>
    </lineage>
</organism>
<dbReference type="Pfam" id="PF01557">
    <property type="entry name" value="FAA_hydrolase"/>
    <property type="match status" value="1"/>
</dbReference>
<dbReference type="Gene3D" id="3.90.850.10">
    <property type="entry name" value="Fumarylacetoacetase-like, C-terminal domain"/>
    <property type="match status" value="1"/>
</dbReference>